<name>A0A382UVN3_9ZZZZ</name>
<organism evidence="1">
    <name type="scientific">marine metagenome</name>
    <dbReference type="NCBI Taxonomy" id="408172"/>
    <lineage>
        <taxon>unclassified sequences</taxon>
        <taxon>metagenomes</taxon>
        <taxon>ecological metagenomes</taxon>
    </lineage>
</organism>
<evidence type="ECO:0000313" key="1">
    <source>
        <dbReference type="EMBL" id="SVD37731.1"/>
    </source>
</evidence>
<sequence length="70" mass="7973">MEFPHIAFVQFHQSFVGFTHLTSGNCFTIGSIADSFKLIEICNFQSGAYVGDTMYPKIFHRFEISFSKAQ</sequence>
<gene>
    <name evidence="1" type="ORF">METZ01_LOCUS390585</name>
</gene>
<feature type="non-terminal residue" evidence="1">
    <location>
        <position position="70"/>
    </location>
</feature>
<proteinExistence type="predicted"/>
<protein>
    <submittedName>
        <fullName evidence="1">Uncharacterized protein</fullName>
    </submittedName>
</protein>
<dbReference type="AlphaFoldDB" id="A0A382UVN3"/>
<reference evidence="1" key="1">
    <citation type="submission" date="2018-05" db="EMBL/GenBank/DDBJ databases">
        <authorList>
            <person name="Lanie J.A."/>
            <person name="Ng W.-L."/>
            <person name="Kazmierczak K.M."/>
            <person name="Andrzejewski T.M."/>
            <person name="Davidsen T.M."/>
            <person name="Wayne K.J."/>
            <person name="Tettelin H."/>
            <person name="Glass J.I."/>
            <person name="Rusch D."/>
            <person name="Podicherti R."/>
            <person name="Tsui H.-C.T."/>
            <person name="Winkler M.E."/>
        </authorList>
    </citation>
    <scope>NUCLEOTIDE SEQUENCE</scope>
</reference>
<accession>A0A382UVN3</accession>
<dbReference type="EMBL" id="UINC01146793">
    <property type="protein sequence ID" value="SVD37731.1"/>
    <property type="molecule type" value="Genomic_DNA"/>
</dbReference>